<accession>A0A0E2EEH9</accession>
<keyword evidence="1" id="KW-0732">Signal</keyword>
<organism evidence="2">
    <name type="scientific">Treponema denticola H-22</name>
    <dbReference type="NCBI Taxonomy" id="999432"/>
    <lineage>
        <taxon>Bacteria</taxon>
        <taxon>Pseudomonadati</taxon>
        <taxon>Spirochaetota</taxon>
        <taxon>Spirochaetia</taxon>
        <taxon>Spirochaetales</taxon>
        <taxon>Treponemataceae</taxon>
        <taxon>Treponema</taxon>
    </lineage>
</organism>
<dbReference type="EMBL" id="AGDV01000021">
    <property type="protein sequence ID" value="EMB30632.1"/>
    <property type="molecule type" value="Genomic_DNA"/>
</dbReference>
<protein>
    <recommendedName>
        <fullName evidence="3">Lipoprotein</fullName>
    </recommendedName>
</protein>
<evidence type="ECO:0000313" key="2">
    <source>
        <dbReference type="EMBL" id="EMB30632.1"/>
    </source>
</evidence>
<sequence>MKKLLVFVVLMLCFLSCKTKQIQPKIEGAYIQLTDKAQISFKDLPCTVFFSDGTEEKHLTNEDGKVVVQVIEGRIITKVVYDFSDYKRPKGKLLAKEEFSIIRKLKIKPKSLIQEFNIDLEPVKGMQLIIILNVFNIEL</sequence>
<dbReference type="RefSeq" id="WP_002670335.1">
    <property type="nucleotide sequence ID" value="NZ_CM001795.1"/>
</dbReference>
<reference evidence="2" key="1">
    <citation type="submission" date="2012-01" db="EMBL/GenBank/DDBJ databases">
        <title>The Genome Sequence of Treponema denticola H-22.</title>
        <authorList>
            <consortium name="The Broad Institute Genome Sequencing Platform"/>
            <person name="Earl A."/>
            <person name="Ward D."/>
            <person name="Feldgarden M."/>
            <person name="Gevers D."/>
            <person name="Blanton J.M."/>
            <person name="Fenno C.J."/>
            <person name="Baranova O.V."/>
            <person name="Mathney J."/>
            <person name="Dewhirst F.E."/>
            <person name="Izard J."/>
            <person name="Young S.K."/>
            <person name="Zeng Q."/>
            <person name="Gargeya S."/>
            <person name="Fitzgerald M."/>
            <person name="Haas B."/>
            <person name="Abouelleil A."/>
            <person name="Alvarado L."/>
            <person name="Arachchi H.M."/>
            <person name="Berlin A."/>
            <person name="Chapman S.B."/>
            <person name="Gearin G."/>
            <person name="Goldberg J."/>
            <person name="Griggs A."/>
            <person name="Gujja S."/>
            <person name="Hansen M."/>
            <person name="Heiman D."/>
            <person name="Howarth C."/>
            <person name="Larimer J."/>
            <person name="Lui A."/>
            <person name="MacDonald P.J.P."/>
            <person name="McCowen C."/>
            <person name="Montmayeur A."/>
            <person name="Murphy C."/>
            <person name="Neiman D."/>
            <person name="Pearson M."/>
            <person name="Priest M."/>
            <person name="Roberts A."/>
            <person name="Saif S."/>
            <person name="Shea T."/>
            <person name="Sisk P."/>
            <person name="Stolte C."/>
            <person name="Sykes S."/>
            <person name="Wortman J."/>
            <person name="Nusbaum C."/>
            <person name="Birren B."/>
        </authorList>
    </citation>
    <scope>NUCLEOTIDE SEQUENCE [LARGE SCALE GENOMIC DNA]</scope>
    <source>
        <strain evidence="2">H-22</strain>
    </source>
</reference>
<feature type="chain" id="PRO_5002393556" description="Lipoprotein" evidence="1">
    <location>
        <begin position="20"/>
        <end position="139"/>
    </location>
</feature>
<dbReference type="AlphaFoldDB" id="A0A0E2EEH9"/>
<feature type="signal peptide" evidence="1">
    <location>
        <begin position="1"/>
        <end position="19"/>
    </location>
</feature>
<evidence type="ECO:0008006" key="3">
    <source>
        <dbReference type="Google" id="ProtNLM"/>
    </source>
</evidence>
<dbReference type="Proteomes" id="UP000011705">
    <property type="component" value="Chromosome"/>
</dbReference>
<proteinExistence type="predicted"/>
<dbReference type="PATRIC" id="fig|999432.5.peg.2408"/>
<evidence type="ECO:0000256" key="1">
    <source>
        <dbReference type="SAM" id="SignalP"/>
    </source>
</evidence>
<gene>
    <name evidence="2" type="ORF">HMPREF9726_02317</name>
</gene>
<comment type="caution">
    <text evidence="2">The sequence shown here is derived from an EMBL/GenBank/DDBJ whole genome shotgun (WGS) entry which is preliminary data.</text>
</comment>
<dbReference type="GeneID" id="2740973"/>
<dbReference type="HOGENOM" id="CLU_1748858_0_0_12"/>
<name>A0A0E2EEH9_TREDN</name>